<accession>A0A3B1BGZ3</accession>
<dbReference type="EMBL" id="UOFY01000002">
    <property type="protein sequence ID" value="VAX05505.1"/>
    <property type="molecule type" value="Genomic_DNA"/>
</dbReference>
<dbReference type="AlphaFoldDB" id="A0A3B1BGZ3"/>
<gene>
    <name evidence="2" type="ORF">MNBD_GAMMA25-162</name>
</gene>
<proteinExistence type="predicted"/>
<evidence type="ECO:0000256" key="1">
    <source>
        <dbReference type="SAM" id="MobiDB-lite"/>
    </source>
</evidence>
<sequence>MTIPSTHFYSLSLIIASLTFLPGCQRQDAEPATEKEAATPAPVHNTAAHTATTMATPKPGQTHGKVTDIIEAAGYTYLQVDTGGNLIWAAGPSTPFKKGDMVAFDTGMPMKDFHSKSLDRNFKLLYFVDAFTTDTGVAQARMPEPHGKLAEQPSQSIPVANISKAEGGQSIADIMANKDVLADKAIKVRGKVIKFTAAVLGKNWIHIQDSSTGTDLTVTTDATVSPGDVVLLEGKLGRNKDFGYGYLYDVIIEEAKVTVE</sequence>
<dbReference type="GO" id="GO:0004565">
    <property type="term" value="F:beta-galactosidase activity"/>
    <property type="evidence" value="ECO:0007669"/>
    <property type="project" value="UniProtKB-EC"/>
</dbReference>
<organism evidence="2">
    <name type="scientific">hydrothermal vent metagenome</name>
    <dbReference type="NCBI Taxonomy" id="652676"/>
    <lineage>
        <taxon>unclassified sequences</taxon>
        <taxon>metagenomes</taxon>
        <taxon>ecological metagenomes</taxon>
    </lineage>
</organism>
<feature type="region of interest" description="Disordered" evidence="1">
    <location>
        <begin position="27"/>
        <end position="46"/>
    </location>
</feature>
<dbReference type="EC" id="3.2.1.23" evidence="2"/>
<keyword evidence="2" id="KW-0326">Glycosidase</keyword>
<feature type="compositionally biased region" description="Basic and acidic residues" evidence="1">
    <location>
        <begin position="27"/>
        <end position="37"/>
    </location>
</feature>
<reference evidence="2" key="1">
    <citation type="submission" date="2018-06" db="EMBL/GenBank/DDBJ databases">
        <authorList>
            <person name="Zhirakovskaya E."/>
        </authorList>
    </citation>
    <scope>NUCLEOTIDE SEQUENCE</scope>
</reference>
<keyword evidence="2" id="KW-0378">Hydrolase</keyword>
<name>A0A3B1BGZ3_9ZZZZ</name>
<evidence type="ECO:0000313" key="2">
    <source>
        <dbReference type="EMBL" id="VAX05505.1"/>
    </source>
</evidence>
<protein>
    <submittedName>
        <fullName evidence="2">Beta-galactosidase</fullName>
        <ecNumber evidence="2">3.2.1.23</ecNumber>
    </submittedName>
</protein>